<keyword evidence="5 6" id="KW-0472">Membrane</keyword>
<evidence type="ECO:0000256" key="1">
    <source>
        <dbReference type="ARBA" id="ARBA00004141"/>
    </source>
</evidence>
<evidence type="ECO:0000256" key="2">
    <source>
        <dbReference type="ARBA" id="ARBA00009773"/>
    </source>
</evidence>
<dbReference type="STRING" id="1123349.SAMN02744037_01101"/>
<evidence type="ECO:0000313" key="8">
    <source>
        <dbReference type="Proteomes" id="UP000242497"/>
    </source>
</evidence>
<feature type="transmembrane region" description="Helical" evidence="6">
    <location>
        <begin position="238"/>
        <end position="260"/>
    </location>
</feature>
<dbReference type="InterPro" id="IPR014227">
    <property type="entry name" value="YtvI-like"/>
</dbReference>
<dbReference type="RefSeq" id="WP_072888050.1">
    <property type="nucleotide sequence ID" value="NZ_FRAE01000019.1"/>
</dbReference>
<feature type="transmembrane region" description="Helical" evidence="6">
    <location>
        <begin position="272"/>
        <end position="288"/>
    </location>
</feature>
<evidence type="ECO:0000313" key="7">
    <source>
        <dbReference type="EMBL" id="SHJ88777.1"/>
    </source>
</evidence>
<dbReference type="OrthoDB" id="9774361at2"/>
<name>A0A1M6MZ72_9FIRM</name>
<dbReference type="PANTHER" id="PTHR21716:SF68">
    <property type="entry name" value="TRANSPORT PROTEIN YTVI-RELATED"/>
    <property type="match status" value="1"/>
</dbReference>
<feature type="transmembrane region" description="Helical" evidence="6">
    <location>
        <begin position="308"/>
        <end position="334"/>
    </location>
</feature>
<feature type="transmembrane region" description="Helical" evidence="6">
    <location>
        <begin position="213"/>
        <end position="232"/>
    </location>
</feature>
<feature type="transmembrane region" description="Helical" evidence="6">
    <location>
        <begin position="15"/>
        <end position="43"/>
    </location>
</feature>
<evidence type="ECO:0000256" key="6">
    <source>
        <dbReference type="SAM" id="Phobius"/>
    </source>
</evidence>
<dbReference type="InterPro" id="IPR002549">
    <property type="entry name" value="AI-2E-like"/>
</dbReference>
<dbReference type="EMBL" id="FRAE01000019">
    <property type="protein sequence ID" value="SHJ88777.1"/>
    <property type="molecule type" value="Genomic_DNA"/>
</dbReference>
<feature type="transmembrane region" description="Helical" evidence="6">
    <location>
        <begin position="149"/>
        <end position="173"/>
    </location>
</feature>
<accession>A0A1M6MZ72</accession>
<dbReference type="GO" id="GO:0055085">
    <property type="term" value="P:transmembrane transport"/>
    <property type="evidence" value="ECO:0007669"/>
    <property type="project" value="TreeGrafter"/>
</dbReference>
<comment type="similarity">
    <text evidence="2">Belongs to the autoinducer-2 exporter (AI-2E) (TC 2.A.86) family.</text>
</comment>
<keyword evidence="8" id="KW-1185">Reference proteome</keyword>
<dbReference type="Pfam" id="PF01594">
    <property type="entry name" value="AI-2E_transport"/>
    <property type="match status" value="1"/>
</dbReference>
<gene>
    <name evidence="7" type="ORF">SAMN02744037_01101</name>
</gene>
<comment type="subcellular location">
    <subcellularLocation>
        <location evidence="1">Membrane</location>
        <topology evidence="1">Multi-pass membrane protein</topology>
    </subcellularLocation>
</comment>
<reference evidence="8" key="1">
    <citation type="submission" date="2016-11" db="EMBL/GenBank/DDBJ databases">
        <authorList>
            <person name="Varghese N."/>
            <person name="Submissions S."/>
        </authorList>
    </citation>
    <scope>NUCLEOTIDE SEQUENCE [LARGE SCALE GENOMIC DNA]</scope>
    <source>
        <strain evidence="8">DSM 15518</strain>
    </source>
</reference>
<evidence type="ECO:0000256" key="3">
    <source>
        <dbReference type="ARBA" id="ARBA00022692"/>
    </source>
</evidence>
<protein>
    <submittedName>
        <fullName evidence="7">Sporulation integral membrane protein YtvI</fullName>
    </submittedName>
</protein>
<feature type="transmembrane region" description="Helical" evidence="6">
    <location>
        <begin position="64"/>
        <end position="88"/>
    </location>
</feature>
<keyword evidence="3 6" id="KW-0812">Transmembrane</keyword>
<proteinExistence type="inferred from homology"/>
<evidence type="ECO:0000256" key="5">
    <source>
        <dbReference type="ARBA" id="ARBA00023136"/>
    </source>
</evidence>
<evidence type="ECO:0000256" key="4">
    <source>
        <dbReference type="ARBA" id="ARBA00022989"/>
    </source>
</evidence>
<organism evidence="7 8">
    <name type="scientific">Tepidibacter formicigenes DSM 15518</name>
    <dbReference type="NCBI Taxonomy" id="1123349"/>
    <lineage>
        <taxon>Bacteria</taxon>
        <taxon>Bacillati</taxon>
        <taxon>Bacillota</taxon>
        <taxon>Clostridia</taxon>
        <taxon>Peptostreptococcales</taxon>
        <taxon>Peptostreptococcaceae</taxon>
        <taxon>Tepidibacter</taxon>
    </lineage>
</organism>
<sequence>MFNKAFIKDLKKSLIFILIYSIVFIIFSITISYTFPFLIALLISTIIRPCTDFLKNKLKIKREIGAIICTLLVIMLMFFSLIILLYNIAGQSKAILNSIPDMSTIHNYIDGQIYKLNGFDSNLVQKLQNQIAYYTSSIFDTGVKIINKAVYLAITVPAIIVIIFVTLIAIYFFSRDIEKIEENFFSIFSNEGKEKSKEILRQANHMFFGYMKAYFILIGIGFIFSLIGLSILKVKYALMLSFLAAIFDIVPVLGIAIIYFPLAIFYFINKKFMLAIGVIILFAIVTIVRELLEPKLISESVGIHPVTALAVIFIGLKAYGFFGMMYLILLVVFYKIFKNVDIL</sequence>
<keyword evidence="4 6" id="KW-1133">Transmembrane helix</keyword>
<dbReference type="AlphaFoldDB" id="A0A1M6MZ72"/>
<dbReference type="GO" id="GO:0016020">
    <property type="term" value="C:membrane"/>
    <property type="evidence" value="ECO:0007669"/>
    <property type="project" value="UniProtKB-SubCell"/>
</dbReference>
<dbReference type="NCBIfam" id="TIGR02872">
    <property type="entry name" value="spore_ytvI"/>
    <property type="match status" value="1"/>
</dbReference>
<dbReference type="PANTHER" id="PTHR21716">
    <property type="entry name" value="TRANSMEMBRANE PROTEIN"/>
    <property type="match status" value="1"/>
</dbReference>
<dbReference type="Proteomes" id="UP000242497">
    <property type="component" value="Unassembled WGS sequence"/>
</dbReference>